<sequence>MCQAHNCRNREQRRSPGQDMRVFSCLVATGRSIRRSNAAFIACTTSRRGLATEAFVSRHYQMQDPKDVADFLRRKSLAVRETDTHFVVRDCPFCHSTHGKTDNLFKMYVHRTQGVYKCHRCGSAGSWFDFKRKLQGSVGVASSSSALYGGIHAGKPGAPAEVKVIQALDNEKAMAIQKNLLDDPEFEPVLHYLTDIRGLSKEVLQKYCVGAIEQPFWDHDAGERVNAHCISFPWMARQMDMDAMGVVCQDEKKQAAEDKNLYDVVRLKLRAVEDKAKQQLVPKGGSWGLFGWNTVPATAQELVLTEGEFDAMAVHQATGMAAVSLPNGCQSLPPSVLPLLERFKRIYLWMDNDASGQSNVEKFAAKLGMARCYIVRMPANAASSSIKDANDALRADLDLTAIVNAAEIMPHTQITTFEELRRDVYEEIVNPLKACGVQSRAFPSLNRLMKGHRMGEVTVLTGPTGCGKTTFLSQLSLDLCGQGVSTLWGSFEIKNTRLMHKMLTQLAQRNLSGDVKAFEAAADRFEALPMHFLRFFGSTNVDEVLDAMEYAVYAYDVQHILLDNVQFMMAGQGRGYDKFERQDAALDKFRKFASAKNVHLTLVIHPRKEQEDQDLTLSSVFGTAKATQEADNVLILQRTRGESKLDIRKNRFDGTLGSIPLRFELDSGSLREVGTEGMSEGVAAVDLEAEMELAQRRRQKSSRTQEPLHPEPFDIEPQADQSSQAFQYVAASSAAPLNGTNKFHGHNGSSTSSFKANGSSLPRLNGDDTDDFNGKSSGLNGHSSPSRPGSNFNGSGPRASGGEPFAAFTPIITR</sequence>
<dbReference type="AlphaFoldDB" id="A0A833RYK9"/>
<dbReference type="PANTHER" id="PTHR12873:SF0">
    <property type="entry name" value="TWINKLE MTDNA HELICASE"/>
    <property type="match status" value="1"/>
</dbReference>
<feature type="compositionally biased region" description="Polar residues" evidence="1">
    <location>
        <begin position="747"/>
        <end position="762"/>
    </location>
</feature>
<proteinExistence type="predicted"/>
<dbReference type="PANTHER" id="PTHR12873">
    <property type="entry name" value="T7-LIKE MITOCHONDRIAL DNA HELICASE"/>
    <property type="match status" value="1"/>
</dbReference>
<feature type="domain" description="SF4 helicase" evidence="2">
    <location>
        <begin position="431"/>
        <end position="677"/>
    </location>
</feature>
<dbReference type="GO" id="GO:0005524">
    <property type="term" value="F:ATP binding"/>
    <property type="evidence" value="ECO:0007669"/>
    <property type="project" value="InterPro"/>
</dbReference>
<dbReference type="Gene3D" id="3.40.1360.10">
    <property type="match status" value="1"/>
</dbReference>
<reference evidence="3" key="1">
    <citation type="submission" date="2020-04" db="EMBL/GenBank/DDBJ databases">
        <title>Hybrid Assembly of Korean Phytophthora infestans isolates.</title>
        <authorList>
            <person name="Prokchorchik M."/>
            <person name="Lee Y."/>
            <person name="Seo J."/>
            <person name="Cho J.-H."/>
            <person name="Park Y.-E."/>
            <person name="Jang D.-C."/>
            <person name="Im J.-S."/>
            <person name="Choi J.-G."/>
            <person name="Park H.-J."/>
            <person name="Lee G.-B."/>
            <person name="Lee Y.-G."/>
            <person name="Hong S.-Y."/>
            <person name="Cho K."/>
            <person name="Sohn K.H."/>
        </authorList>
    </citation>
    <scope>NUCLEOTIDE SEQUENCE</scope>
    <source>
        <strain evidence="3">KR_1_A1</strain>
    </source>
</reference>
<dbReference type="InterPro" id="IPR036977">
    <property type="entry name" value="DNA_primase_Znf_CHC2"/>
</dbReference>
<name>A0A833RYK9_PHYIN</name>
<dbReference type="CDD" id="cd01029">
    <property type="entry name" value="TOPRIM_primases"/>
    <property type="match status" value="1"/>
</dbReference>
<dbReference type="CDD" id="cd01122">
    <property type="entry name" value="Twinkle_C"/>
    <property type="match status" value="1"/>
</dbReference>
<dbReference type="Gene3D" id="3.90.580.10">
    <property type="entry name" value="Zinc finger, CHC2-type domain"/>
    <property type="match status" value="1"/>
</dbReference>
<accession>A0A833RYK9</accession>
<dbReference type="InterPro" id="IPR027032">
    <property type="entry name" value="Twinkle-like"/>
</dbReference>
<dbReference type="GO" id="GO:0043139">
    <property type="term" value="F:5'-3' DNA helicase activity"/>
    <property type="evidence" value="ECO:0007669"/>
    <property type="project" value="InterPro"/>
</dbReference>
<evidence type="ECO:0000313" key="3">
    <source>
        <dbReference type="EMBL" id="KAF4035637.1"/>
    </source>
</evidence>
<dbReference type="GO" id="GO:0003697">
    <property type="term" value="F:single-stranded DNA binding"/>
    <property type="evidence" value="ECO:0007669"/>
    <property type="project" value="InterPro"/>
</dbReference>
<dbReference type="PROSITE" id="PS51199">
    <property type="entry name" value="SF4_HELICASE"/>
    <property type="match status" value="1"/>
</dbReference>
<dbReference type="Pfam" id="PF13481">
    <property type="entry name" value="AAA_25"/>
    <property type="match status" value="1"/>
</dbReference>
<dbReference type="SUPFAM" id="SSF56731">
    <property type="entry name" value="DNA primase core"/>
    <property type="match status" value="1"/>
</dbReference>
<dbReference type="Pfam" id="PF13155">
    <property type="entry name" value="Toprim_2"/>
    <property type="match status" value="1"/>
</dbReference>
<dbReference type="InterPro" id="IPR027417">
    <property type="entry name" value="P-loop_NTPase"/>
</dbReference>
<evidence type="ECO:0000256" key="1">
    <source>
        <dbReference type="SAM" id="MobiDB-lite"/>
    </source>
</evidence>
<dbReference type="SUPFAM" id="SSF57783">
    <property type="entry name" value="Zinc beta-ribbon"/>
    <property type="match status" value="1"/>
</dbReference>
<dbReference type="GO" id="GO:0008270">
    <property type="term" value="F:zinc ion binding"/>
    <property type="evidence" value="ECO:0007669"/>
    <property type="project" value="InterPro"/>
</dbReference>
<protein>
    <submittedName>
        <fullName evidence="3">ATPase family associated domain-containing protein 25</fullName>
    </submittedName>
</protein>
<feature type="compositionally biased region" description="Polar residues" evidence="1">
    <location>
        <begin position="774"/>
        <end position="794"/>
    </location>
</feature>
<evidence type="ECO:0000313" key="4">
    <source>
        <dbReference type="Proteomes" id="UP000602510"/>
    </source>
</evidence>
<organism evidence="3 4">
    <name type="scientific">Phytophthora infestans</name>
    <name type="common">Potato late blight agent</name>
    <name type="synonym">Botrytis infestans</name>
    <dbReference type="NCBI Taxonomy" id="4787"/>
    <lineage>
        <taxon>Eukaryota</taxon>
        <taxon>Sar</taxon>
        <taxon>Stramenopiles</taxon>
        <taxon>Oomycota</taxon>
        <taxon>Peronosporomycetes</taxon>
        <taxon>Peronosporales</taxon>
        <taxon>Peronosporaceae</taxon>
        <taxon>Phytophthora</taxon>
    </lineage>
</organism>
<dbReference type="Gene3D" id="3.40.50.300">
    <property type="entry name" value="P-loop containing nucleotide triphosphate hydrolases"/>
    <property type="match status" value="1"/>
</dbReference>
<dbReference type="SUPFAM" id="SSF52540">
    <property type="entry name" value="P-loop containing nucleoside triphosphate hydrolases"/>
    <property type="match status" value="1"/>
</dbReference>
<dbReference type="InterPro" id="IPR034154">
    <property type="entry name" value="TOPRIM_DnaG/twinkle"/>
</dbReference>
<dbReference type="EMBL" id="WSZM01000302">
    <property type="protein sequence ID" value="KAF4035637.1"/>
    <property type="molecule type" value="Genomic_DNA"/>
</dbReference>
<dbReference type="Proteomes" id="UP000602510">
    <property type="component" value="Unassembled WGS sequence"/>
</dbReference>
<feature type="region of interest" description="Disordered" evidence="1">
    <location>
        <begin position="693"/>
        <end position="722"/>
    </location>
</feature>
<evidence type="ECO:0000259" key="2">
    <source>
        <dbReference type="PROSITE" id="PS51199"/>
    </source>
</evidence>
<feature type="region of interest" description="Disordered" evidence="1">
    <location>
        <begin position="739"/>
        <end position="814"/>
    </location>
</feature>
<dbReference type="GO" id="GO:0006260">
    <property type="term" value="P:DNA replication"/>
    <property type="evidence" value="ECO:0007669"/>
    <property type="project" value="InterPro"/>
</dbReference>
<dbReference type="InterPro" id="IPR007694">
    <property type="entry name" value="DNA_helicase_DnaB-like_C"/>
</dbReference>
<gene>
    <name evidence="3" type="ORF">GN244_ATG12303</name>
</gene>
<comment type="caution">
    <text evidence="3">The sequence shown here is derived from an EMBL/GenBank/DDBJ whole genome shotgun (WGS) entry which is preliminary data.</text>
</comment>
<keyword evidence="4" id="KW-1185">Reference proteome</keyword>